<dbReference type="SUPFAM" id="SSF53639">
    <property type="entry name" value="AraD/HMP-PK domain-like"/>
    <property type="match status" value="1"/>
</dbReference>
<dbReference type="RefSeq" id="WP_070166451.1">
    <property type="nucleotide sequence ID" value="NZ_CP118259.1"/>
</dbReference>
<dbReference type="GO" id="GO:0016829">
    <property type="term" value="F:lyase activity"/>
    <property type="evidence" value="ECO:0007669"/>
    <property type="project" value="UniProtKB-KW"/>
</dbReference>
<evidence type="ECO:0000313" key="4">
    <source>
        <dbReference type="EMBL" id="MUP08088.1"/>
    </source>
</evidence>
<dbReference type="Proteomes" id="UP000175993">
    <property type="component" value="Unassembled WGS sequence"/>
</dbReference>
<dbReference type="InterPro" id="IPR036409">
    <property type="entry name" value="Aldolase_II/adducin_N_sf"/>
</dbReference>
<evidence type="ECO:0000313" key="5">
    <source>
        <dbReference type="Proteomes" id="UP000175993"/>
    </source>
</evidence>
<dbReference type="Pfam" id="PF00596">
    <property type="entry name" value="Aldolase_II"/>
    <property type="match status" value="1"/>
</dbReference>
<dbReference type="EMBL" id="MBEV02000024">
    <property type="protein sequence ID" value="MUP08088.1"/>
    <property type="molecule type" value="Genomic_DNA"/>
</dbReference>
<accession>A0ABD6GIH2</accession>
<comment type="caution">
    <text evidence="4">The sequence shown here is derived from an EMBL/GenBank/DDBJ whole genome shotgun (WGS) entry which is preliminary data.</text>
</comment>
<evidence type="ECO:0000259" key="3">
    <source>
        <dbReference type="SMART" id="SM01007"/>
    </source>
</evidence>
<dbReference type="SMART" id="SM01007">
    <property type="entry name" value="Aldolase_II"/>
    <property type="match status" value="1"/>
</dbReference>
<gene>
    <name evidence="4" type="ORF">BBI04_025230</name>
</gene>
<keyword evidence="1" id="KW-0479">Metal-binding</keyword>
<evidence type="ECO:0000256" key="2">
    <source>
        <dbReference type="ARBA" id="ARBA00023239"/>
    </source>
</evidence>
<dbReference type="GO" id="GO:0046872">
    <property type="term" value="F:metal ion binding"/>
    <property type="evidence" value="ECO:0007669"/>
    <property type="project" value="UniProtKB-KW"/>
</dbReference>
<organism evidence="4 5">
    <name type="scientific">Agrobacterium vitis</name>
    <name type="common">Rhizobium vitis</name>
    <dbReference type="NCBI Taxonomy" id="373"/>
    <lineage>
        <taxon>Bacteria</taxon>
        <taxon>Pseudomonadati</taxon>
        <taxon>Pseudomonadota</taxon>
        <taxon>Alphaproteobacteria</taxon>
        <taxon>Hyphomicrobiales</taxon>
        <taxon>Rhizobiaceae</taxon>
        <taxon>Rhizobium/Agrobacterium group</taxon>
        <taxon>Agrobacterium</taxon>
    </lineage>
</organism>
<reference evidence="4 5" key="1">
    <citation type="submission" date="2019-11" db="EMBL/GenBank/DDBJ databases">
        <title>Whole-genome sequencing of Allorhizobium vitis.</title>
        <authorList>
            <person name="Gan H.M."/>
            <person name="Savka M.A."/>
        </authorList>
    </citation>
    <scope>NUCLEOTIDE SEQUENCE [LARGE SCALE GENOMIC DNA]</scope>
    <source>
        <strain evidence="4 5">AB4</strain>
    </source>
</reference>
<dbReference type="AlphaFoldDB" id="A0ABD6GIH2"/>
<dbReference type="PANTHER" id="PTHR22789">
    <property type="entry name" value="FUCULOSE PHOSPHATE ALDOLASE"/>
    <property type="match status" value="1"/>
</dbReference>
<evidence type="ECO:0000256" key="1">
    <source>
        <dbReference type="ARBA" id="ARBA00022723"/>
    </source>
</evidence>
<dbReference type="InterPro" id="IPR001303">
    <property type="entry name" value="Aldolase_II/adducin_N"/>
</dbReference>
<proteinExistence type="predicted"/>
<dbReference type="Gene3D" id="3.40.225.10">
    <property type="entry name" value="Class II aldolase/adducin N-terminal domain"/>
    <property type="match status" value="1"/>
</dbReference>
<feature type="domain" description="Class II aldolase/adducin N-terminal" evidence="3">
    <location>
        <begin position="11"/>
        <end position="195"/>
    </location>
</feature>
<protein>
    <recommendedName>
        <fullName evidence="3">Class II aldolase/adducin N-terminal domain-containing protein</fullName>
    </recommendedName>
</protein>
<sequence>MLGGHVQQEIVELMRYADLVSKKGYVCNQLGNIALRSKKQDELAENLILTKHKGISLEEMTRDNIIAIGLESNRLYLGDVLPSIGHALNREIFLCRPDVMAVIHVHADELIAYFSLFYQRRFRFISADAAAILGAPVEIFPPELNVEVDAAQASAAIMRTNTLILANHGITTYGASLSQAYHRLNSMVAEVRRIMMATELAHLASASVNYLNDSEEQELYELAKRI</sequence>
<name>A0ABD6GIH2_AGRVI</name>
<dbReference type="InterPro" id="IPR050197">
    <property type="entry name" value="Aldolase_class_II_sugar_metab"/>
</dbReference>
<keyword evidence="2" id="KW-0456">Lyase</keyword>
<dbReference type="PANTHER" id="PTHR22789:SF0">
    <property type="entry name" value="3-OXO-TETRONATE 4-PHOSPHATE DECARBOXYLASE-RELATED"/>
    <property type="match status" value="1"/>
</dbReference>